<dbReference type="Proteomes" id="UP001458880">
    <property type="component" value="Unassembled WGS sequence"/>
</dbReference>
<evidence type="ECO:0000256" key="1">
    <source>
        <dbReference type="SAM" id="MobiDB-lite"/>
    </source>
</evidence>
<comment type="caution">
    <text evidence="2">The sequence shown here is derived from an EMBL/GenBank/DDBJ whole genome shotgun (WGS) entry which is preliminary data.</text>
</comment>
<evidence type="ECO:0000313" key="2">
    <source>
        <dbReference type="EMBL" id="KAK9731410.1"/>
    </source>
</evidence>
<sequence>MFVEVSPKHTGLSSNHGRAVHGPQPHILRDWKMYYSAEGQKRLAAYLRQDKVCPGVEETLQRSKCGEPRAFHYFDRKLVEETLQRSKCGEPRAFHYFDRKLVQRMYYSGAQKGTSWPYWWNAGIELKRWEC</sequence>
<name>A0AAW1LB03_POPJA</name>
<keyword evidence="3" id="KW-1185">Reference proteome</keyword>
<evidence type="ECO:0000313" key="3">
    <source>
        <dbReference type="Proteomes" id="UP001458880"/>
    </source>
</evidence>
<feature type="region of interest" description="Disordered" evidence="1">
    <location>
        <begin position="1"/>
        <end position="20"/>
    </location>
</feature>
<dbReference type="EMBL" id="JASPKY010000133">
    <property type="protein sequence ID" value="KAK9731410.1"/>
    <property type="molecule type" value="Genomic_DNA"/>
</dbReference>
<reference evidence="2 3" key="1">
    <citation type="journal article" date="2024" name="BMC Genomics">
        <title>De novo assembly and annotation of Popillia japonica's genome with initial clues to its potential as an invasive pest.</title>
        <authorList>
            <person name="Cucini C."/>
            <person name="Boschi S."/>
            <person name="Funari R."/>
            <person name="Cardaioli E."/>
            <person name="Iannotti N."/>
            <person name="Marturano G."/>
            <person name="Paoli F."/>
            <person name="Bruttini M."/>
            <person name="Carapelli A."/>
            <person name="Frati F."/>
            <person name="Nardi F."/>
        </authorList>
    </citation>
    <scope>NUCLEOTIDE SEQUENCE [LARGE SCALE GENOMIC DNA]</scope>
    <source>
        <strain evidence="2">DMR45628</strain>
    </source>
</reference>
<accession>A0AAW1LB03</accession>
<organism evidence="2 3">
    <name type="scientific">Popillia japonica</name>
    <name type="common">Japanese beetle</name>
    <dbReference type="NCBI Taxonomy" id="7064"/>
    <lineage>
        <taxon>Eukaryota</taxon>
        <taxon>Metazoa</taxon>
        <taxon>Ecdysozoa</taxon>
        <taxon>Arthropoda</taxon>
        <taxon>Hexapoda</taxon>
        <taxon>Insecta</taxon>
        <taxon>Pterygota</taxon>
        <taxon>Neoptera</taxon>
        <taxon>Endopterygota</taxon>
        <taxon>Coleoptera</taxon>
        <taxon>Polyphaga</taxon>
        <taxon>Scarabaeiformia</taxon>
        <taxon>Scarabaeidae</taxon>
        <taxon>Rutelinae</taxon>
        <taxon>Popillia</taxon>
    </lineage>
</organism>
<dbReference type="AlphaFoldDB" id="A0AAW1LB03"/>
<gene>
    <name evidence="2" type="ORF">QE152_g13728</name>
</gene>
<protein>
    <submittedName>
        <fullName evidence="2">Uncharacterized protein</fullName>
    </submittedName>
</protein>
<proteinExistence type="predicted"/>